<organism evidence="1 2">
    <name type="scientific">Asanoa ferruginea</name>
    <dbReference type="NCBI Taxonomy" id="53367"/>
    <lineage>
        <taxon>Bacteria</taxon>
        <taxon>Bacillati</taxon>
        <taxon>Actinomycetota</taxon>
        <taxon>Actinomycetes</taxon>
        <taxon>Micromonosporales</taxon>
        <taxon>Micromonosporaceae</taxon>
        <taxon>Asanoa</taxon>
    </lineage>
</organism>
<gene>
    <name evidence="1" type="ORF">DFJ67_0129</name>
</gene>
<dbReference type="RefSeq" id="WP_116066069.1">
    <property type="nucleotide sequence ID" value="NZ_BONB01000027.1"/>
</dbReference>
<dbReference type="Proteomes" id="UP000256913">
    <property type="component" value="Unassembled WGS sequence"/>
</dbReference>
<evidence type="ECO:0000313" key="2">
    <source>
        <dbReference type="Proteomes" id="UP000256913"/>
    </source>
</evidence>
<evidence type="ECO:0000313" key="1">
    <source>
        <dbReference type="EMBL" id="REF94214.1"/>
    </source>
</evidence>
<keyword evidence="2" id="KW-1185">Reference proteome</keyword>
<name>A0A3D9ZCJ9_9ACTN</name>
<dbReference type="AlphaFoldDB" id="A0A3D9ZCJ9"/>
<sequence>MYQHPDLMLTIAHDHQRDLIADADRKRLFNRVNKRRHGRGRHRGDQEPSRRVRLTPGAFAVRAQAVGALALRDIGPAH</sequence>
<dbReference type="OrthoDB" id="3298512at2"/>
<proteinExistence type="predicted"/>
<protein>
    <submittedName>
        <fullName evidence="1">Uncharacterized protein</fullName>
    </submittedName>
</protein>
<accession>A0A3D9ZCJ9</accession>
<comment type="caution">
    <text evidence="1">The sequence shown here is derived from an EMBL/GenBank/DDBJ whole genome shotgun (WGS) entry which is preliminary data.</text>
</comment>
<dbReference type="EMBL" id="QUMQ01000001">
    <property type="protein sequence ID" value="REF94214.1"/>
    <property type="molecule type" value="Genomic_DNA"/>
</dbReference>
<reference evidence="1 2" key="1">
    <citation type="submission" date="2018-08" db="EMBL/GenBank/DDBJ databases">
        <title>Sequencing the genomes of 1000 actinobacteria strains.</title>
        <authorList>
            <person name="Klenk H.-P."/>
        </authorList>
    </citation>
    <scope>NUCLEOTIDE SEQUENCE [LARGE SCALE GENOMIC DNA]</scope>
    <source>
        <strain evidence="1 2">DSM 44099</strain>
    </source>
</reference>